<dbReference type="SUPFAM" id="SSF47336">
    <property type="entry name" value="ACP-like"/>
    <property type="match status" value="1"/>
</dbReference>
<keyword evidence="2 4" id="KW-0596">Phosphopantetheine</keyword>
<proteinExistence type="inferred from homology"/>
<organism evidence="7">
    <name type="scientific">Cyanophora biloba</name>
    <dbReference type="NCBI Taxonomy" id="1489483"/>
    <lineage>
        <taxon>Eukaryota</taxon>
        <taxon>Glaucocystophyceae</taxon>
        <taxon>Cyanophorales</taxon>
        <taxon>Cyanophoraceae</taxon>
        <taxon>Cyanophora</taxon>
    </lineage>
</organism>
<comment type="pathway">
    <text evidence="4">Lipid metabolism; fatty acid biosynthesis.</text>
</comment>
<sequence>MKINSNRRNNFMSTTQSEHLEEDQIIVSEIVQNILCEQISIEKTDLNPDLYIYEDLKIDSLDLVEIIKQIEETFDIKIDDSKILYMNTLQEFIDFTLQTVYMKHGLEYLQNKKFK</sequence>
<dbReference type="HAMAP" id="MF_01217">
    <property type="entry name" value="Acyl_carrier"/>
    <property type="match status" value="1"/>
</dbReference>
<dbReference type="UniPathway" id="UPA00094"/>
<evidence type="ECO:0000256" key="2">
    <source>
        <dbReference type="ARBA" id="ARBA00022450"/>
    </source>
</evidence>
<keyword evidence="4" id="KW-0963">Cytoplasm</keyword>
<keyword evidence="4" id="KW-0443">Lipid metabolism</keyword>
<dbReference type="EMBL" id="MG601103">
    <property type="protein sequence ID" value="AWW13849.1"/>
    <property type="molecule type" value="Genomic_DNA"/>
</dbReference>
<geneLocation type="plastid" evidence="7"/>
<dbReference type="PROSITE" id="PS50075">
    <property type="entry name" value="CARRIER"/>
    <property type="match status" value="1"/>
</dbReference>
<dbReference type="InterPro" id="IPR036736">
    <property type="entry name" value="ACP-like_sf"/>
</dbReference>
<protein>
    <recommendedName>
        <fullName evidence="4 5">Acyl carrier protein</fullName>
        <shortName evidence="4">ACP</shortName>
    </recommendedName>
</protein>
<name>A0A2Z4HGC7_9EUKA</name>
<feature type="domain" description="Carrier" evidence="6">
    <location>
        <begin position="25"/>
        <end position="100"/>
    </location>
</feature>
<comment type="function">
    <text evidence="4 5">Carrier of the growing fatty acid chain in fatty acid biosynthesis.</text>
</comment>
<dbReference type="InterPro" id="IPR009081">
    <property type="entry name" value="PP-bd_ACP"/>
</dbReference>
<gene>
    <name evidence="4 7" type="primary">acpP</name>
</gene>
<evidence type="ECO:0000256" key="3">
    <source>
        <dbReference type="ARBA" id="ARBA00022553"/>
    </source>
</evidence>
<dbReference type="AlphaFoldDB" id="A0A2Z4HGC7"/>
<comment type="PTM">
    <text evidence="4">4'-phosphopantetheine is transferred from CoA to a specific serine of apo-ACP by AcpS. This modification is essential for activity because fatty acids are bound in thioester linkage to the sulfhydryl of the prosthetic group.</text>
</comment>
<evidence type="ECO:0000256" key="5">
    <source>
        <dbReference type="RuleBase" id="RU000722"/>
    </source>
</evidence>
<dbReference type="InterPro" id="IPR003231">
    <property type="entry name" value="ACP"/>
</dbReference>
<comment type="subcellular location">
    <subcellularLocation>
        <location evidence="4">Cytoplasm</location>
    </subcellularLocation>
</comment>
<reference evidence="7" key="1">
    <citation type="journal article" date="2018" name="Adv. Bot. Res.">
        <title>Chapter Four - Comparative Plastid Genomics of Glaucophytes species.</title>
        <authorList>
            <person name="Reyes-Prieto A."/>
            <person name="Russell S."/>
            <person name="Figueroa-Martinez F."/>
            <person name="Jackson C."/>
        </authorList>
    </citation>
    <scope>NUCLEOTIDE SEQUENCE</scope>
    <source>
        <strain evidence="7">UTEX LB 2766</strain>
    </source>
</reference>
<keyword evidence="4 5" id="KW-0275">Fatty acid biosynthesis</keyword>
<comment type="similarity">
    <text evidence="1 4">Belongs to the acyl carrier protein (ACP) family.</text>
</comment>
<keyword evidence="4" id="KW-0276">Fatty acid metabolism</keyword>
<accession>A0A2Z4HGC7</accession>
<dbReference type="Pfam" id="PF00550">
    <property type="entry name" value="PP-binding"/>
    <property type="match status" value="1"/>
</dbReference>
<dbReference type="RefSeq" id="YP_009504646.1">
    <property type="nucleotide sequence ID" value="NC_038216.1"/>
</dbReference>
<dbReference type="Gene3D" id="1.10.1200.10">
    <property type="entry name" value="ACP-like"/>
    <property type="match status" value="1"/>
</dbReference>
<dbReference type="GO" id="GO:0005737">
    <property type="term" value="C:cytoplasm"/>
    <property type="evidence" value="ECO:0007669"/>
    <property type="project" value="UniProtKB-SubCell"/>
</dbReference>
<keyword evidence="7" id="KW-0934">Plastid</keyword>
<evidence type="ECO:0000256" key="4">
    <source>
        <dbReference type="HAMAP-Rule" id="MF_01217"/>
    </source>
</evidence>
<dbReference type="GeneID" id="37543973"/>
<evidence type="ECO:0000256" key="1">
    <source>
        <dbReference type="ARBA" id="ARBA00010930"/>
    </source>
</evidence>
<keyword evidence="4 5" id="KW-0444">Lipid biosynthesis</keyword>
<evidence type="ECO:0000259" key="6">
    <source>
        <dbReference type="PROSITE" id="PS50075"/>
    </source>
</evidence>
<keyword evidence="3 4" id="KW-0597">Phosphoprotein</keyword>
<dbReference type="GO" id="GO:0000036">
    <property type="term" value="F:acyl carrier activity"/>
    <property type="evidence" value="ECO:0007669"/>
    <property type="project" value="UniProtKB-UniRule"/>
</dbReference>
<feature type="modified residue" description="O-(pantetheine 4'-phosphoryl)serine" evidence="4">
    <location>
        <position position="60"/>
    </location>
</feature>
<evidence type="ECO:0000313" key="7">
    <source>
        <dbReference type="EMBL" id="AWW13849.1"/>
    </source>
</evidence>